<evidence type="ECO:0000313" key="2">
    <source>
        <dbReference type="EMBL" id="MEC5426068.1"/>
    </source>
</evidence>
<protein>
    <submittedName>
        <fullName evidence="2">Spore cortex biosynthesis protein YabQ</fullName>
    </submittedName>
</protein>
<evidence type="ECO:0000256" key="1">
    <source>
        <dbReference type="SAM" id="Phobius"/>
    </source>
</evidence>
<keyword evidence="1" id="KW-0812">Transmembrane</keyword>
<feature type="transmembrane region" description="Helical" evidence="1">
    <location>
        <begin position="71"/>
        <end position="91"/>
    </location>
</feature>
<dbReference type="Proteomes" id="UP001335737">
    <property type="component" value="Unassembled WGS sequence"/>
</dbReference>
<organism evidence="2 3">
    <name type="scientific">Virgibacillus tibetensis</name>
    <dbReference type="NCBI Taxonomy" id="3042313"/>
    <lineage>
        <taxon>Bacteria</taxon>
        <taxon>Bacillati</taxon>
        <taxon>Bacillota</taxon>
        <taxon>Bacilli</taxon>
        <taxon>Bacillales</taxon>
        <taxon>Bacillaceae</taxon>
        <taxon>Virgibacillus</taxon>
    </lineage>
</organism>
<feature type="transmembrane region" description="Helical" evidence="1">
    <location>
        <begin position="39"/>
        <end position="59"/>
    </location>
</feature>
<sequence length="203" mass="24303">MTLSIQFLTMITMVLSGFYLGIIHDTYRRFASYWESKIVFSYLLEICFWLTQTIIIFYVLFRVNGGEIRLYIFAACLLGFAMYQVFAANVYKKLLEFAIGIITKIYRFFERMVQALIISPVKWVIMLLLMIILWIIRFIGSVLLITLKILFTPIIWLLRLTYRLLPKKLQQFLHKIAGFYSTMKNIVIRYKTFIGKYMKFKRR</sequence>
<proteinExistence type="predicted"/>
<name>A0ABU6KLI5_9BACI</name>
<comment type="caution">
    <text evidence="2">The sequence shown here is derived from an EMBL/GenBank/DDBJ whole genome shotgun (WGS) entry which is preliminary data.</text>
</comment>
<dbReference type="InterPro" id="IPR019074">
    <property type="entry name" value="YabQ"/>
</dbReference>
<feature type="transmembrane region" description="Helical" evidence="1">
    <location>
        <begin position="142"/>
        <end position="162"/>
    </location>
</feature>
<accession>A0ABU6KLI5</accession>
<dbReference type="Pfam" id="PF09578">
    <property type="entry name" value="Spore_YabQ"/>
    <property type="match status" value="1"/>
</dbReference>
<keyword evidence="3" id="KW-1185">Reference proteome</keyword>
<evidence type="ECO:0000313" key="3">
    <source>
        <dbReference type="Proteomes" id="UP001335737"/>
    </source>
</evidence>
<dbReference type="NCBIfam" id="TIGR02893">
    <property type="entry name" value="spore_yabQ"/>
    <property type="match status" value="1"/>
</dbReference>
<keyword evidence="1" id="KW-0472">Membrane</keyword>
<feature type="transmembrane region" description="Helical" evidence="1">
    <location>
        <begin position="112"/>
        <end position="136"/>
    </location>
</feature>
<feature type="transmembrane region" description="Helical" evidence="1">
    <location>
        <begin position="6"/>
        <end position="27"/>
    </location>
</feature>
<gene>
    <name evidence="2" type="primary">yabQ</name>
    <name evidence="2" type="ORF">QGM71_21705</name>
</gene>
<dbReference type="EMBL" id="JARZFX010000030">
    <property type="protein sequence ID" value="MEC5426068.1"/>
    <property type="molecule type" value="Genomic_DNA"/>
</dbReference>
<keyword evidence="1" id="KW-1133">Transmembrane helix</keyword>
<dbReference type="RefSeq" id="WP_327609602.1">
    <property type="nucleotide sequence ID" value="NZ_JARZFX010000030.1"/>
</dbReference>
<reference evidence="2 3" key="1">
    <citation type="journal article" date="2024" name="Int. J. Syst. Evol. Microbiol.">
        <title>Virgibacillus tibetensis sp. nov., isolated from salt lake on the Tibetan Plateau of China.</title>
        <authorList>
            <person name="Phurbu D."/>
            <person name="Liu Z.-X."/>
            <person name="Wang R."/>
            <person name="Zheng Y.-Y."/>
            <person name="Liu H.-C."/>
            <person name="Zhou Y.-G."/>
            <person name="Yu Y.-J."/>
            <person name="Li A.-H."/>
        </authorList>
    </citation>
    <scope>NUCLEOTIDE SEQUENCE [LARGE SCALE GENOMIC DNA]</scope>
    <source>
        <strain evidence="2 3">C22-A2</strain>
    </source>
</reference>